<organism evidence="1">
    <name type="scientific">hydrothermal vent metagenome</name>
    <dbReference type="NCBI Taxonomy" id="652676"/>
    <lineage>
        <taxon>unclassified sequences</taxon>
        <taxon>metagenomes</taxon>
        <taxon>ecological metagenomes</taxon>
    </lineage>
</organism>
<reference evidence="1" key="1">
    <citation type="submission" date="2018-06" db="EMBL/GenBank/DDBJ databases">
        <authorList>
            <person name="Zhirakovskaya E."/>
        </authorList>
    </citation>
    <scope>NUCLEOTIDE SEQUENCE</scope>
</reference>
<dbReference type="AlphaFoldDB" id="A0A3B0XLA2"/>
<gene>
    <name evidence="1" type="ORF">MNBD_GAMMA10-1033</name>
</gene>
<accession>A0A3B0XLA2</accession>
<name>A0A3B0XLA2_9ZZZZ</name>
<evidence type="ECO:0000313" key="1">
    <source>
        <dbReference type="EMBL" id="VAW68341.1"/>
    </source>
</evidence>
<dbReference type="EMBL" id="UOFJ01000327">
    <property type="protein sequence ID" value="VAW68341.1"/>
    <property type="molecule type" value="Genomic_DNA"/>
</dbReference>
<sequence length="213" mass="23581">MFWTFWKKKTKKVEKVEKTVSLYIHLNSRLTIDEAADTYQKPLKKNSPGIVINDGSSGGSATRMANNEILYAVVDVEAVDSSRKTLDVIIDKLNDIGVPVGSYIKEEAEDASHVSIGHLEGLIVYLTGGSNEDKAWEDIDVLNVSSQFKSELSNVARIFAVNEYVYGKEKTSVALSAYGVSYDEMLSEFDKNALSVPASYNVSWEKAPLEIVE</sequence>
<proteinExistence type="predicted"/>
<protein>
    <submittedName>
        <fullName evidence="1">Uncharacterized protein</fullName>
    </submittedName>
</protein>